<dbReference type="PIRSF" id="PIRSF002741">
    <property type="entry name" value="MppA"/>
    <property type="match status" value="1"/>
</dbReference>
<evidence type="ECO:0000256" key="4">
    <source>
        <dbReference type="ARBA" id="ARBA00022729"/>
    </source>
</evidence>
<comment type="subcellular location">
    <subcellularLocation>
        <location evidence="1">Cell envelope</location>
    </subcellularLocation>
</comment>
<evidence type="ECO:0000256" key="3">
    <source>
        <dbReference type="ARBA" id="ARBA00022448"/>
    </source>
</evidence>
<name>A0ABN0X4R6_9ALTE</name>
<dbReference type="Gene3D" id="3.40.190.10">
    <property type="entry name" value="Periplasmic binding protein-like II"/>
    <property type="match status" value="1"/>
</dbReference>
<gene>
    <name evidence="7" type="ORF">GCM10009092_19190</name>
</gene>
<evidence type="ECO:0000259" key="6">
    <source>
        <dbReference type="Pfam" id="PF00496"/>
    </source>
</evidence>
<dbReference type="EMBL" id="BAAAEI010000010">
    <property type="protein sequence ID" value="GAA0355079.1"/>
    <property type="molecule type" value="Genomic_DNA"/>
</dbReference>
<sequence>MQGQPDDNRTLRRGLSNLPGSLDPQQHKTTNDSLLAIELFAGLVRLDPKGRVVADTASHWQVSEDGQVYRFFLRKDARWSDGQPLIAEDYALAYQRILQGGQGTPMLFRSGLESQPADSKAKMPGMFALSETELEIRLSAATGELLYWLTDTEAMPVPSHLYKHMGDEWVAKRPFVSNGPYTLQSFSPHLIQLTKNPLYHAAEEVGIEHVRYEILPANLSMGRYIAQTQADIATGLAYYQLQSAGRMAGYRVIRQLNNALLMFYLNPQVEGLTDIRVRQALNLAMDRQLMVNMRQKGEQAMFGLVPEQADYPSEPEPAQTYPQMLAQAKQLMSEAGYSHQQPLKLELLTSDRDLSIKDSAMAIRIWAELPIEFTLNKQPFSQVVKRIYAGDFQVVRRIWQTNHGDPLGMLQIYLPQFAPLLYPTADAHIEQLLALSRTASQRRFQHIKALERYLLQQVPSVPVLQNAKFQLVSKRVAGWSDNSLARNESRWLTLKDGDQSSTLNEVVRPVGH</sequence>
<reference evidence="7 8" key="1">
    <citation type="journal article" date="2019" name="Int. J. Syst. Evol. Microbiol.">
        <title>The Global Catalogue of Microorganisms (GCM) 10K type strain sequencing project: providing services to taxonomists for standard genome sequencing and annotation.</title>
        <authorList>
            <consortium name="The Broad Institute Genomics Platform"/>
            <consortium name="The Broad Institute Genome Sequencing Center for Infectious Disease"/>
            <person name="Wu L."/>
            <person name="Ma J."/>
        </authorList>
    </citation>
    <scope>NUCLEOTIDE SEQUENCE [LARGE SCALE GENOMIC DNA]</scope>
    <source>
        <strain evidence="7 8">JCM 13378</strain>
    </source>
</reference>
<dbReference type="Gene3D" id="3.10.105.10">
    <property type="entry name" value="Dipeptide-binding Protein, Domain 3"/>
    <property type="match status" value="1"/>
</dbReference>
<keyword evidence="4" id="KW-0732">Signal</keyword>
<dbReference type="InterPro" id="IPR039424">
    <property type="entry name" value="SBP_5"/>
</dbReference>
<evidence type="ECO:0000313" key="8">
    <source>
        <dbReference type="Proteomes" id="UP001501757"/>
    </source>
</evidence>
<evidence type="ECO:0000256" key="5">
    <source>
        <dbReference type="SAM" id="MobiDB-lite"/>
    </source>
</evidence>
<dbReference type="SUPFAM" id="SSF53850">
    <property type="entry name" value="Periplasmic binding protein-like II"/>
    <property type="match status" value="1"/>
</dbReference>
<dbReference type="InterPro" id="IPR030678">
    <property type="entry name" value="Peptide/Ni-bd"/>
</dbReference>
<evidence type="ECO:0000256" key="1">
    <source>
        <dbReference type="ARBA" id="ARBA00004196"/>
    </source>
</evidence>
<dbReference type="PANTHER" id="PTHR30290">
    <property type="entry name" value="PERIPLASMIC BINDING COMPONENT OF ABC TRANSPORTER"/>
    <property type="match status" value="1"/>
</dbReference>
<dbReference type="PANTHER" id="PTHR30290:SF10">
    <property type="entry name" value="PERIPLASMIC OLIGOPEPTIDE-BINDING PROTEIN-RELATED"/>
    <property type="match status" value="1"/>
</dbReference>
<evidence type="ECO:0000313" key="7">
    <source>
        <dbReference type="EMBL" id="GAA0355079.1"/>
    </source>
</evidence>
<dbReference type="Gene3D" id="3.90.76.10">
    <property type="entry name" value="Dipeptide-binding Protein, Domain 1"/>
    <property type="match status" value="1"/>
</dbReference>
<keyword evidence="3" id="KW-0813">Transport</keyword>
<dbReference type="CDD" id="cd08504">
    <property type="entry name" value="PBP2_OppA"/>
    <property type="match status" value="1"/>
</dbReference>
<dbReference type="Pfam" id="PF00496">
    <property type="entry name" value="SBP_bac_5"/>
    <property type="match status" value="1"/>
</dbReference>
<comment type="caution">
    <text evidence="7">The sequence shown here is derived from an EMBL/GenBank/DDBJ whole genome shotgun (WGS) entry which is preliminary data.</text>
</comment>
<dbReference type="InterPro" id="IPR000914">
    <property type="entry name" value="SBP_5_dom"/>
</dbReference>
<protein>
    <submittedName>
        <fullName evidence="7">Peptide ABC transporter substrate-binding protein</fullName>
    </submittedName>
</protein>
<evidence type="ECO:0000256" key="2">
    <source>
        <dbReference type="ARBA" id="ARBA00005695"/>
    </source>
</evidence>
<keyword evidence="8" id="KW-1185">Reference proteome</keyword>
<organism evidence="7 8">
    <name type="scientific">Bowmanella denitrificans</name>
    <dbReference type="NCBI Taxonomy" id="366582"/>
    <lineage>
        <taxon>Bacteria</taxon>
        <taxon>Pseudomonadati</taxon>
        <taxon>Pseudomonadota</taxon>
        <taxon>Gammaproteobacteria</taxon>
        <taxon>Alteromonadales</taxon>
        <taxon>Alteromonadaceae</taxon>
        <taxon>Bowmanella</taxon>
    </lineage>
</organism>
<feature type="compositionally biased region" description="Basic and acidic residues" evidence="5">
    <location>
        <begin position="1"/>
        <end position="10"/>
    </location>
</feature>
<proteinExistence type="inferred from homology"/>
<accession>A0ABN0X4R6</accession>
<feature type="region of interest" description="Disordered" evidence="5">
    <location>
        <begin position="1"/>
        <end position="27"/>
    </location>
</feature>
<dbReference type="Proteomes" id="UP001501757">
    <property type="component" value="Unassembled WGS sequence"/>
</dbReference>
<comment type="similarity">
    <text evidence="2">Belongs to the bacterial solute-binding protein 5 family.</text>
</comment>
<feature type="domain" description="Solute-binding protein family 5" evidence="6">
    <location>
        <begin position="52"/>
        <end position="414"/>
    </location>
</feature>